<dbReference type="Pfam" id="PF01546">
    <property type="entry name" value="Peptidase_M20"/>
    <property type="match status" value="1"/>
</dbReference>
<organism evidence="9 10">
    <name type="scientific">Thermomicrobium roseum (strain ATCC 27502 / DSM 5159 / P-2)</name>
    <dbReference type="NCBI Taxonomy" id="309801"/>
    <lineage>
        <taxon>Bacteria</taxon>
        <taxon>Pseudomonadati</taxon>
        <taxon>Thermomicrobiota</taxon>
        <taxon>Thermomicrobia</taxon>
        <taxon>Thermomicrobiales</taxon>
        <taxon>Thermomicrobiaceae</taxon>
        <taxon>Thermomicrobium</taxon>
    </lineage>
</organism>
<dbReference type="RefSeq" id="WP_015922024.1">
    <property type="nucleotide sequence ID" value="NC_011959.1"/>
</dbReference>
<dbReference type="InterPro" id="IPR011650">
    <property type="entry name" value="Peptidase_M20_dimer"/>
</dbReference>
<evidence type="ECO:0000313" key="9">
    <source>
        <dbReference type="EMBL" id="ACM06302.1"/>
    </source>
</evidence>
<dbReference type="Pfam" id="PF07687">
    <property type="entry name" value="M20_dimer"/>
    <property type="match status" value="1"/>
</dbReference>
<dbReference type="InterPro" id="IPR010182">
    <property type="entry name" value="ArgE/DapE"/>
</dbReference>
<dbReference type="AlphaFoldDB" id="B9L0K0"/>
<dbReference type="Gene3D" id="3.40.630.10">
    <property type="entry name" value="Zn peptidases"/>
    <property type="match status" value="2"/>
</dbReference>
<dbReference type="InterPro" id="IPR002933">
    <property type="entry name" value="Peptidase_M20"/>
</dbReference>
<evidence type="ECO:0000256" key="3">
    <source>
        <dbReference type="ARBA" id="ARBA00006247"/>
    </source>
</evidence>
<dbReference type="HOGENOM" id="CLU_021802_2_0_0"/>
<keyword evidence="6" id="KW-0862">Zinc</keyword>
<dbReference type="CDD" id="cd08659">
    <property type="entry name" value="M20_ArgE_DapE-like"/>
    <property type="match status" value="1"/>
</dbReference>
<evidence type="ECO:0000256" key="1">
    <source>
        <dbReference type="ARBA" id="ARBA00001941"/>
    </source>
</evidence>
<dbReference type="KEGG" id="tro:trd_1071"/>
<dbReference type="eggNOG" id="COG0624">
    <property type="taxonomic scope" value="Bacteria"/>
</dbReference>
<evidence type="ECO:0000259" key="8">
    <source>
        <dbReference type="Pfam" id="PF07687"/>
    </source>
</evidence>
<dbReference type="InterPro" id="IPR036264">
    <property type="entry name" value="Bact_exopeptidase_dim_dom"/>
</dbReference>
<dbReference type="OrthoDB" id="9792335at2"/>
<dbReference type="InterPro" id="IPR050072">
    <property type="entry name" value="Peptidase_M20A"/>
</dbReference>
<dbReference type="GO" id="GO:0046872">
    <property type="term" value="F:metal ion binding"/>
    <property type="evidence" value="ECO:0007669"/>
    <property type="project" value="UniProtKB-KW"/>
</dbReference>
<dbReference type="STRING" id="309801.trd_1071"/>
<proteinExistence type="inferred from homology"/>
<evidence type="ECO:0000256" key="4">
    <source>
        <dbReference type="ARBA" id="ARBA00022723"/>
    </source>
</evidence>
<dbReference type="Proteomes" id="UP000000447">
    <property type="component" value="Chromosome"/>
</dbReference>
<evidence type="ECO:0000256" key="2">
    <source>
        <dbReference type="ARBA" id="ARBA00001947"/>
    </source>
</evidence>
<gene>
    <name evidence="9" type="ordered locus">trd_1071</name>
</gene>
<comment type="cofactor">
    <cofactor evidence="2">
        <name>Zn(2+)</name>
        <dbReference type="ChEBI" id="CHEBI:29105"/>
    </cofactor>
</comment>
<name>B9L0K0_THERP</name>
<feature type="domain" description="Peptidase M20 dimerisation" evidence="8">
    <location>
        <begin position="190"/>
        <end position="299"/>
    </location>
</feature>
<dbReference type="GO" id="GO:0016787">
    <property type="term" value="F:hydrolase activity"/>
    <property type="evidence" value="ECO:0007669"/>
    <property type="project" value="UniProtKB-KW"/>
</dbReference>
<keyword evidence="7" id="KW-0170">Cobalt</keyword>
<evidence type="ECO:0000313" key="10">
    <source>
        <dbReference type="Proteomes" id="UP000000447"/>
    </source>
</evidence>
<keyword evidence="5 9" id="KW-0378">Hydrolase</keyword>
<reference evidence="9 10" key="1">
    <citation type="journal article" date="2009" name="PLoS ONE">
        <title>Complete genome sequence of the aerobic CO-oxidizing thermophile Thermomicrobium roseum.</title>
        <authorList>
            <person name="Wu D."/>
            <person name="Raymond J."/>
            <person name="Wu M."/>
            <person name="Chatterji S."/>
            <person name="Ren Q."/>
            <person name="Graham J.E."/>
            <person name="Bryant D.A."/>
            <person name="Robb F."/>
            <person name="Colman A."/>
            <person name="Tallon L.J."/>
            <person name="Badger J.H."/>
            <person name="Madupu R."/>
            <person name="Ward N.L."/>
            <person name="Eisen J.A."/>
        </authorList>
    </citation>
    <scope>NUCLEOTIDE SEQUENCE [LARGE SCALE GENOMIC DNA]</scope>
    <source>
        <strain evidence="10">ATCC 27502 / DSM 5159 / P-2</strain>
    </source>
</reference>
<dbReference type="Gene3D" id="3.30.70.360">
    <property type="match status" value="1"/>
</dbReference>
<evidence type="ECO:0000256" key="6">
    <source>
        <dbReference type="ARBA" id="ARBA00022833"/>
    </source>
</evidence>
<dbReference type="SUPFAM" id="SSF55031">
    <property type="entry name" value="Bacterial exopeptidase dimerisation domain"/>
    <property type="match status" value="1"/>
</dbReference>
<keyword evidence="10" id="KW-1185">Reference proteome</keyword>
<dbReference type="PANTHER" id="PTHR43808">
    <property type="entry name" value="ACETYLORNITHINE DEACETYLASE"/>
    <property type="match status" value="1"/>
</dbReference>
<protein>
    <submittedName>
        <fullName evidence="9">Probable peptidic bond hydrolase</fullName>
    </submittedName>
</protein>
<evidence type="ECO:0000256" key="5">
    <source>
        <dbReference type="ARBA" id="ARBA00022801"/>
    </source>
</evidence>
<sequence length="404" mass="43414">MNEAPFDPKVAEIVLRSIDQDELTDLASRLVRIPTVNPPGDVREAAELCARFLDRAGFAIEFDAAEPMKPNLIARYGSGAPPVLLWNSHLDVVPVGEETAWTVPPFAGLVRDGKLYGRGSCDIKGGVAAQLAAATAIARSGIDLRGTLIVTEVADEEVGGQLGAKRIAERDDLRPDYVLVAEPTANRICIGERGGVGIRVTVFGRTAHGALPWEGANAIEGMARVITAFQHELWPRLAARRHPYFAPASATISLIQGGVKTNVVPDRCSIYIDRRLIPGEQPEEAVAEVREVAQRALEEVPGLRVVVEAAPEWPGRPAILQPEDSPLVRTMTAVNAYLGLDTTLTGFSMGTDGRFFAARGCPTLIYGPGDPRLAHQPDEWVSLDELVDCARAYALAAVALLTKP</sequence>
<comment type="similarity">
    <text evidence="3">Belongs to the peptidase M20A family.</text>
</comment>
<dbReference type="NCBIfam" id="TIGR01910">
    <property type="entry name" value="DapE-ArgE"/>
    <property type="match status" value="1"/>
</dbReference>
<dbReference type="SUPFAM" id="SSF53187">
    <property type="entry name" value="Zn-dependent exopeptidases"/>
    <property type="match status" value="1"/>
</dbReference>
<keyword evidence="4" id="KW-0479">Metal-binding</keyword>
<comment type="cofactor">
    <cofactor evidence="1">
        <name>Co(2+)</name>
        <dbReference type="ChEBI" id="CHEBI:48828"/>
    </cofactor>
</comment>
<evidence type="ECO:0000256" key="7">
    <source>
        <dbReference type="ARBA" id="ARBA00023285"/>
    </source>
</evidence>
<dbReference type="EMBL" id="CP001275">
    <property type="protein sequence ID" value="ACM06302.1"/>
    <property type="molecule type" value="Genomic_DNA"/>
</dbReference>
<accession>B9L0K0</accession>